<dbReference type="InterPro" id="IPR011992">
    <property type="entry name" value="EF-hand-dom_pair"/>
</dbReference>
<gene>
    <name evidence="4" type="ORF">A3F84_06210</name>
</gene>
<evidence type="ECO:0000256" key="2">
    <source>
        <dbReference type="SAM" id="MobiDB-lite"/>
    </source>
</evidence>
<dbReference type="InterPro" id="IPR008969">
    <property type="entry name" value="CarboxyPept-like_regulatory"/>
</dbReference>
<dbReference type="Gene3D" id="1.10.1330.10">
    <property type="entry name" value="Dockerin domain"/>
    <property type="match status" value="1"/>
</dbReference>
<dbReference type="Gene3D" id="2.60.40.1120">
    <property type="entry name" value="Carboxypeptidase-like, regulatory domain"/>
    <property type="match status" value="3"/>
</dbReference>
<dbReference type="NCBIfam" id="TIGR04183">
    <property type="entry name" value="Por_Secre_tail"/>
    <property type="match status" value="1"/>
</dbReference>
<evidence type="ECO:0000259" key="3">
    <source>
        <dbReference type="PROSITE" id="PS50222"/>
    </source>
</evidence>
<dbReference type="SUPFAM" id="SSF49464">
    <property type="entry name" value="Carboxypeptidase regulatory domain-like"/>
    <property type="match status" value="1"/>
</dbReference>
<reference evidence="4 5" key="1">
    <citation type="journal article" date="2016" name="Nat. Commun.">
        <title>Thousands of microbial genomes shed light on interconnected biogeochemical processes in an aquifer system.</title>
        <authorList>
            <person name="Anantharaman K."/>
            <person name="Brown C.T."/>
            <person name="Hug L.A."/>
            <person name="Sharon I."/>
            <person name="Castelle C.J."/>
            <person name="Probst A.J."/>
            <person name="Thomas B.C."/>
            <person name="Singh A."/>
            <person name="Wilkins M.J."/>
            <person name="Karaoz U."/>
            <person name="Brodie E.L."/>
            <person name="Williams K.H."/>
            <person name="Hubbard S.S."/>
            <person name="Banfield J.F."/>
        </authorList>
    </citation>
    <scope>NUCLEOTIDE SEQUENCE [LARGE SCALE GENOMIC DNA]</scope>
    <source>
        <strain evidence="5">RIFCSPLOWO2_12_FULL_64_10</strain>
    </source>
</reference>
<dbReference type="InterPro" id="IPR036439">
    <property type="entry name" value="Dockerin_dom_sf"/>
</dbReference>
<dbReference type="InterPro" id="IPR013784">
    <property type="entry name" value="Carb-bd-like_fold"/>
</dbReference>
<dbReference type="AlphaFoldDB" id="A0A1F6CAD1"/>
<evidence type="ECO:0000313" key="4">
    <source>
        <dbReference type="EMBL" id="OGG46134.1"/>
    </source>
</evidence>
<dbReference type="Pfam" id="PF00404">
    <property type="entry name" value="Dockerin_1"/>
    <property type="match status" value="1"/>
</dbReference>
<name>A0A1F6CAD1_HANXR</name>
<feature type="region of interest" description="Disordered" evidence="2">
    <location>
        <begin position="628"/>
        <end position="729"/>
    </location>
</feature>
<dbReference type="PANTHER" id="PTHR23303">
    <property type="entry name" value="CARBOXYPEPTIDASE REGULATORY REGION-CONTAINING"/>
    <property type="match status" value="1"/>
</dbReference>
<dbReference type="CDD" id="cd14254">
    <property type="entry name" value="Dockerin_II"/>
    <property type="match status" value="1"/>
</dbReference>
<dbReference type="SUPFAM" id="SSF47473">
    <property type="entry name" value="EF-hand"/>
    <property type="match status" value="1"/>
</dbReference>
<dbReference type="Proteomes" id="UP000178606">
    <property type="component" value="Unassembled WGS sequence"/>
</dbReference>
<protein>
    <recommendedName>
        <fullName evidence="3">EF-hand domain-containing protein</fullName>
    </recommendedName>
</protein>
<dbReference type="InterPro" id="IPR018247">
    <property type="entry name" value="EF_Hand_1_Ca_BS"/>
</dbReference>
<dbReference type="InterPro" id="IPR026444">
    <property type="entry name" value="Secre_tail"/>
</dbReference>
<dbReference type="GO" id="GO:0004553">
    <property type="term" value="F:hydrolase activity, hydrolyzing O-glycosyl compounds"/>
    <property type="evidence" value="ECO:0007669"/>
    <property type="project" value="InterPro"/>
</dbReference>
<accession>A0A1F6CAD1</accession>
<sequence>MGVIIALNITAGLLWAQGIDPSKGSPPPPDRALYPIPAPNVTVIGRILTEVGRTPIAGAYVRLEPVSPGPIVIYGEVAQPGPPPPNVRSDQAAGRAGQPQTPTPDKKPESATQGPVVGGPVYPTIYPGLGAVTDAEGNFKIAAYPGKFVVRIEAQGFEPEYYDNVKDKKDAKQIELQYGMPPVELAIRLKSISTLAGKVTEAGTGNAVTLGTVVAAAERIGLKRSASLGPDGTYLIEGLLEGRYTVQARARGYLPATYTSGTGSDNNIVTVRQNTAVTGIDFALSKGLAFSGKVTVEGGGLAGVIVVASRINAKEGLEQTAESGVDGSYTLSGLLAGDYIVYARKPGYAVQVYLNAKDRSQAKPVTVAADKQPTDIHFALSRVGTILGTVTAKADGKPVAGAVVTAYGVAGFGSRQAKTDAQGRYLIPDLPTADFLVTASAKGFVTLFYENTPDKAKAKQVRVLSDAHTTDINFAMAPLATISGTAIGPDGPIEGAQVMLSLRIQIKPPEPRPLPPEPGRPVPMPLPYPQPGYLMIVKTGANGAFKFENVEAGAYIVHASAKGFIGEYYDDVRSPDAAKPIEVAASQSVTGIDFRLIPLASTSGKVAAADGKPLKGIEVVAFVQRPMRDGIVPPPGGGPQPLPAGQAGGPTTTKEGAVASSGQGGTQPRQPGSQPPQPPTKDAPGSPPPSGQMGPQPQPTQRQAGGSADQKGGVVIQPGPVAPEGVPIPPDGYVTRFRAEVDAQTGTYKIVGLPEGNYVVRASADGYIPEFNGDAESAEKATPISVKDGDKITGVDFVLAKGGAISGFVLGDGDGRPVRGGQVTAQLLGDGGNASRVQPNGAFRVDGLRDGRYLLRAEGPGYVAEFYDDTRQPDKAKLIEIKAGAEVIDLIIGLARQSPIDFNGDGVVDFGDLFMFAQRFGQRKGMPQFNEAMDLNGDGGIDLEDFFAFVSQFTKDLKRAGKPVAGAEAGRASFTSASAPSGLVAVRMTLDATDLTGYAAALSYDREGLTFMRAERQDGGVPTVSSSPDGILLTDRASGPVTVTLTFRPTGDVRGGDLVTPKMIALIGADGALRLLDVAAAVQADATPKAFSLAQNAPNPFNPATQIAFETPADGPVNLTVYNLLGQRVRVLVDERRVAGRYVATWDGKDEIGRPAATGLYLYRLTAPGFTQTRKMLLLR</sequence>
<dbReference type="InterPro" id="IPR051417">
    <property type="entry name" value="SDr/BOS_complex"/>
</dbReference>
<organism evidence="4 5">
    <name type="scientific">Handelsmanbacteria sp. (strain RIFCSPLOWO2_12_FULL_64_10)</name>
    <dbReference type="NCBI Taxonomy" id="1817868"/>
    <lineage>
        <taxon>Bacteria</taxon>
        <taxon>Candidatus Handelsmaniibacteriota</taxon>
    </lineage>
</organism>
<dbReference type="Gene3D" id="2.60.40.4070">
    <property type="match status" value="1"/>
</dbReference>
<feature type="domain" description="EF-hand" evidence="3">
    <location>
        <begin position="931"/>
        <end position="956"/>
    </location>
</feature>
<dbReference type="Pfam" id="PF13620">
    <property type="entry name" value="CarboxypepD_reg"/>
    <property type="match status" value="2"/>
</dbReference>
<evidence type="ECO:0000256" key="1">
    <source>
        <dbReference type="ARBA" id="ARBA00022729"/>
    </source>
</evidence>
<dbReference type="PROSITE" id="PS00018">
    <property type="entry name" value="EF_HAND_1"/>
    <property type="match status" value="1"/>
</dbReference>
<dbReference type="GO" id="GO:0005509">
    <property type="term" value="F:calcium ion binding"/>
    <property type="evidence" value="ECO:0007669"/>
    <property type="project" value="InterPro"/>
</dbReference>
<feature type="compositionally biased region" description="Pro residues" evidence="2">
    <location>
        <begin position="632"/>
        <end position="642"/>
    </location>
</feature>
<dbReference type="GO" id="GO:0030246">
    <property type="term" value="F:carbohydrate binding"/>
    <property type="evidence" value="ECO:0007669"/>
    <property type="project" value="InterPro"/>
</dbReference>
<comment type="caution">
    <text evidence="4">The sequence shown here is derived from an EMBL/GenBank/DDBJ whole genome shotgun (WGS) entry which is preliminary data.</text>
</comment>
<dbReference type="SUPFAM" id="SSF49452">
    <property type="entry name" value="Starch-binding domain-like"/>
    <property type="match status" value="5"/>
</dbReference>
<dbReference type="EMBL" id="MFKF01000340">
    <property type="protein sequence ID" value="OGG46134.1"/>
    <property type="molecule type" value="Genomic_DNA"/>
</dbReference>
<dbReference type="PROSITE" id="PS50222">
    <property type="entry name" value="EF_HAND_2"/>
    <property type="match status" value="1"/>
</dbReference>
<dbReference type="PANTHER" id="PTHR23303:SF14">
    <property type="entry name" value="BOS COMPLEX SUBUNIT NOMO1-RELATED"/>
    <property type="match status" value="1"/>
</dbReference>
<evidence type="ECO:0000313" key="5">
    <source>
        <dbReference type="Proteomes" id="UP000178606"/>
    </source>
</evidence>
<keyword evidence="1" id="KW-0732">Signal</keyword>
<dbReference type="GO" id="GO:0000272">
    <property type="term" value="P:polysaccharide catabolic process"/>
    <property type="evidence" value="ECO:0007669"/>
    <property type="project" value="InterPro"/>
</dbReference>
<feature type="compositionally biased region" description="Pro residues" evidence="2">
    <location>
        <begin position="673"/>
        <end position="690"/>
    </location>
</feature>
<feature type="region of interest" description="Disordered" evidence="2">
    <location>
        <begin position="74"/>
        <end position="118"/>
    </location>
</feature>
<proteinExistence type="predicted"/>
<dbReference type="InterPro" id="IPR002048">
    <property type="entry name" value="EF_hand_dom"/>
</dbReference>
<dbReference type="InterPro" id="IPR002105">
    <property type="entry name" value="Dockerin_1_rpt"/>
</dbReference>